<keyword evidence="1" id="KW-1133">Transmembrane helix</keyword>
<sequence length="220" mass="21851">MNRPRRPGRRRAVGMALLAGGLLLQPGVPASADPRIGLSADGRSYADSLTGPLFDPAVRWVPGDVRTGTLWVRNESGETADLAVTLDAPALAGPLARGELSITGRAGDGESAPVAAVPATVAAVPDLAPGASVPLELRVAMAAGADESTFGLTGDLGLQVRLTGTAGDGGGRVAGVADGLGDELAATGTTVRGWVVVLGLLAVGAGAVVLGPRRAARRTT</sequence>
<dbReference type="EMBL" id="WPCU01000003">
    <property type="protein sequence ID" value="MVA74719.1"/>
    <property type="molecule type" value="Genomic_DNA"/>
</dbReference>
<feature type="transmembrane region" description="Helical" evidence="1">
    <location>
        <begin position="193"/>
        <end position="211"/>
    </location>
</feature>
<feature type="chain" id="PRO_5025628635" description="LPXTG cell wall anchor domain-containing protein" evidence="2">
    <location>
        <begin position="33"/>
        <end position="220"/>
    </location>
</feature>
<accession>A0A6A9UZZ9</accession>
<gene>
    <name evidence="3" type="ORF">GC722_01520</name>
</gene>
<comment type="caution">
    <text evidence="3">The sequence shown here is derived from an EMBL/GenBank/DDBJ whole genome shotgun (WGS) entry which is preliminary data.</text>
</comment>
<keyword evidence="2" id="KW-0732">Signal</keyword>
<name>A0A6A9UZZ9_9ACTN</name>
<proteinExistence type="predicted"/>
<organism evidence="3 4">
    <name type="scientific">Auraticoccus cholistanensis</name>
    <dbReference type="NCBI Taxonomy" id="2656650"/>
    <lineage>
        <taxon>Bacteria</taxon>
        <taxon>Bacillati</taxon>
        <taxon>Actinomycetota</taxon>
        <taxon>Actinomycetes</taxon>
        <taxon>Propionibacteriales</taxon>
        <taxon>Propionibacteriaceae</taxon>
        <taxon>Auraticoccus</taxon>
    </lineage>
</organism>
<evidence type="ECO:0000313" key="3">
    <source>
        <dbReference type="EMBL" id="MVA74719.1"/>
    </source>
</evidence>
<evidence type="ECO:0000256" key="1">
    <source>
        <dbReference type="SAM" id="Phobius"/>
    </source>
</evidence>
<feature type="signal peptide" evidence="2">
    <location>
        <begin position="1"/>
        <end position="32"/>
    </location>
</feature>
<dbReference type="AlphaFoldDB" id="A0A6A9UZZ9"/>
<dbReference type="RefSeq" id="WP_156607339.1">
    <property type="nucleotide sequence ID" value="NZ_WPCU01000003.1"/>
</dbReference>
<protein>
    <recommendedName>
        <fullName evidence="5">LPXTG cell wall anchor domain-containing protein</fullName>
    </recommendedName>
</protein>
<dbReference type="InterPro" id="IPR006311">
    <property type="entry name" value="TAT_signal"/>
</dbReference>
<evidence type="ECO:0000313" key="4">
    <source>
        <dbReference type="Proteomes" id="UP000435304"/>
    </source>
</evidence>
<dbReference type="Proteomes" id="UP000435304">
    <property type="component" value="Unassembled WGS sequence"/>
</dbReference>
<keyword evidence="1" id="KW-0472">Membrane</keyword>
<evidence type="ECO:0000256" key="2">
    <source>
        <dbReference type="SAM" id="SignalP"/>
    </source>
</evidence>
<reference evidence="3 4" key="1">
    <citation type="submission" date="2019-12" db="EMBL/GenBank/DDBJ databases">
        <title>Auraticoccus cholistani sp. nov., an actinomycete isolated from soil of Cholistan desert.</title>
        <authorList>
            <person name="Cheema M.T."/>
        </authorList>
    </citation>
    <scope>NUCLEOTIDE SEQUENCE [LARGE SCALE GENOMIC DNA]</scope>
    <source>
        <strain evidence="3 4">F435</strain>
    </source>
</reference>
<keyword evidence="1" id="KW-0812">Transmembrane</keyword>
<evidence type="ECO:0008006" key="5">
    <source>
        <dbReference type="Google" id="ProtNLM"/>
    </source>
</evidence>
<dbReference type="PROSITE" id="PS51318">
    <property type="entry name" value="TAT"/>
    <property type="match status" value="1"/>
</dbReference>
<keyword evidence="4" id="KW-1185">Reference proteome</keyword>